<dbReference type="InterPro" id="IPR013783">
    <property type="entry name" value="Ig-like_fold"/>
</dbReference>
<evidence type="ECO:0000313" key="4">
    <source>
        <dbReference type="Proteomes" id="UP000886520"/>
    </source>
</evidence>
<dbReference type="EMBL" id="JABFUD020000009">
    <property type="protein sequence ID" value="KAI5075258.1"/>
    <property type="molecule type" value="Genomic_DNA"/>
</dbReference>
<feature type="domain" description="CBM20" evidence="2">
    <location>
        <begin position="67"/>
        <end position="170"/>
    </location>
</feature>
<feature type="compositionally biased region" description="Basic and acidic residues" evidence="1">
    <location>
        <begin position="19"/>
        <end position="48"/>
    </location>
</feature>
<dbReference type="AlphaFoldDB" id="A0A9D4UXB5"/>
<accession>A0A9D4UXB5</accession>
<dbReference type="GO" id="GO:2001070">
    <property type="term" value="F:starch binding"/>
    <property type="evidence" value="ECO:0007669"/>
    <property type="project" value="InterPro"/>
</dbReference>
<protein>
    <recommendedName>
        <fullName evidence="2">CBM20 domain-containing protein</fullName>
    </recommendedName>
</protein>
<organism evidence="3 4">
    <name type="scientific">Adiantum capillus-veneris</name>
    <name type="common">Maidenhair fern</name>
    <dbReference type="NCBI Taxonomy" id="13818"/>
    <lineage>
        <taxon>Eukaryota</taxon>
        <taxon>Viridiplantae</taxon>
        <taxon>Streptophyta</taxon>
        <taxon>Embryophyta</taxon>
        <taxon>Tracheophyta</taxon>
        <taxon>Polypodiopsida</taxon>
        <taxon>Polypodiidae</taxon>
        <taxon>Polypodiales</taxon>
        <taxon>Pteridineae</taxon>
        <taxon>Pteridaceae</taxon>
        <taxon>Vittarioideae</taxon>
        <taxon>Adiantum</taxon>
    </lineage>
</organism>
<evidence type="ECO:0000256" key="1">
    <source>
        <dbReference type="SAM" id="MobiDB-lite"/>
    </source>
</evidence>
<dbReference type="PANTHER" id="PTHR15048">
    <property type="entry name" value="STARCH-BINDING DOMAIN-CONTAINING PROTEIN 1"/>
    <property type="match status" value="1"/>
</dbReference>
<reference evidence="3" key="1">
    <citation type="submission" date="2021-01" db="EMBL/GenBank/DDBJ databases">
        <title>Adiantum capillus-veneris genome.</title>
        <authorList>
            <person name="Fang Y."/>
            <person name="Liao Q."/>
        </authorList>
    </citation>
    <scope>NUCLEOTIDE SEQUENCE</scope>
    <source>
        <strain evidence="3">H3</strain>
        <tissue evidence="3">Leaf</tissue>
    </source>
</reference>
<dbReference type="SUPFAM" id="SSF49452">
    <property type="entry name" value="Starch-binding domain-like"/>
    <property type="match status" value="1"/>
</dbReference>
<proteinExistence type="predicted"/>
<dbReference type="PROSITE" id="PS51166">
    <property type="entry name" value="CBM20"/>
    <property type="match status" value="1"/>
</dbReference>
<dbReference type="PANTHER" id="PTHR15048:SF0">
    <property type="entry name" value="STARCH-BINDING DOMAIN-CONTAINING PROTEIN 1"/>
    <property type="match status" value="1"/>
</dbReference>
<dbReference type="Gene3D" id="2.60.40.10">
    <property type="entry name" value="Immunoglobulins"/>
    <property type="match status" value="1"/>
</dbReference>
<dbReference type="GO" id="GO:0016020">
    <property type="term" value="C:membrane"/>
    <property type="evidence" value="ECO:0007669"/>
    <property type="project" value="TreeGrafter"/>
</dbReference>
<dbReference type="SMART" id="SM01065">
    <property type="entry name" value="CBM_2"/>
    <property type="match status" value="1"/>
</dbReference>
<evidence type="ECO:0000313" key="3">
    <source>
        <dbReference type="EMBL" id="KAI5075258.1"/>
    </source>
</evidence>
<dbReference type="Proteomes" id="UP000886520">
    <property type="component" value="Chromosome 9"/>
</dbReference>
<dbReference type="OrthoDB" id="550577at2759"/>
<evidence type="ECO:0000259" key="2">
    <source>
        <dbReference type="PROSITE" id="PS51166"/>
    </source>
</evidence>
<comment type="caution">
    <text evidence="3">The sequence shown here is derived from an EMBL/GenBank/DDBJ whole genome shotgun (WGS) entry which is preliminary data.</text>
</comment>
<dbReference type="CDD" id="cd05467">
    <property type="entry name" value="CBM20"/>
    <property type="match status" value="1"/>
</dbReference>
<feature type="region of interest" description="Disordered" evidence="1">
    <location>
        <begin position="1"/>
        <end position="53"/>
    </location>
</feature>
<feature type="compositionally biased region" description="Polar residues" evidence="1">
    <location>
        <begin position="1"/>
        <end position="14"/>
    </location>
</feature>
<keyword evidence="4" id="KW-1185">Reference proteome</keyword>
<dbReference type="InterPro" id="IPR002044">
    <property type="entry name" value="CBM20"/>
</dbReference>
<gene>
    <name evidence="3" type="ORF">GOP47_0009334</name>
</gene>
<name>A0A9D4UXB5_ADICA</name>
<dbReference type="Pfam" id="PF00686">
    <property type="entry name" value="CBM_20"/>
    <property type="match status" value="1"/>
</dbReference>
<sequence length="339" mass="36921">MLSSNRDSPSQVGQAGSHPPEDSKTALEEAQRDAAESRGLETDKHGKSSDLSISCSSEGIETVTESSSGTQLVKVKFVLEKKCEFGQHFNVVGDDESFGAWNPEASIPMQWSEGHIWTTEMEVFVGKRIEFKVILMGGETVVDWQPGPNRVLETSEASTLPVVLETHWGEDESLQNSGTHYSEIADIESLTEPTTAAKQFSSDSIMNPDGLDLPTTAYDDENEDTPVDGRPAEMLTTAYDKSEDTTIDGCPAEMLSEDTTIDGSPAEMLTTTYDESEDTTVDGSSAEMLTEVSEVLASKNANKDMEKKLTVLEKDLQWGRGALSMLLGVFTRKADNNEP</sequence>
<dbReference type="InterPro" id="IPR013784">
    <property type="entry name" value="Carb-bd-like_fold"/>
</dbReference>